<evidence type="ECO:0000313" key="1">
    <source>
        <dbReference type="EMBL" id="ETO06107.1"/>
    </source>
</evidence>
<protein>
    <submittedName>
        <fullName evidence="1">Uncharacterized protein</fullName>
    </submittedName>
</protein>
<dbReference type="InterPro" id="IPR036691">
    <property type="entry name" value="Endo/exonu/phosph_ase_sf"/>
</dbReference>
<accession>X6LY75</accession>
<reference evidence="1 2" key="1">
    <citation type="journal article" date="2013" name="Curr. Biol.">
        <title>The Genome of the Foraminiferan Reticulomyxa filosa.</title>
        <authorList>
            <person name="Glockner G."/>
            <person name="Hulsmann N."/>
            <person name="Schleicher M."/>
            <person name="Noegel A.A."/>
            <person name="Eichinger L."/>
            <person name="Gallinger C."/>
            <person name="Pawlowski J."/>
            <person name="Sierra R."/>
            <person name="Euteneuer U."/>
            <person name="Pillet L."/>
            <person name="Moustafa A."/>
            <person name="Platzer M."/>
            <person name="Groth M."/>
            <person name="Szafranski K."/>
            <person name="Schliwa M."/>
        </authorList>
    </citation>
    <scope>NUCLEOTIDE SEQUENCE [LARGE SCALE GENOMIC DNA]</scope>
</reference>
<dbReference type="AlphaFoldDB" id="X6LY75"/>
<gene>
    <name evidence="1" type="ORF">RFI_31290</name>
</gene>
<dbReference type="Proteomes" id="UP000023152">
    <property type="component" value="Unassembled WGS sequence"/>
</dbReference>
<name>X6LY75_RETFI</name>
<dbReference type="Gene3D" id="3.60.10.10">
    <property type="entry name" value="Endonuclease/exonuclease/phosphatase"/>
    <property type="match status" value="1"/>
</dbReference>
<dbReference type="EMBL" id="ASPP01027490">
    <property type="protein sequence ID" value="ETO06107.1"/>
    <property type="molecule type" value="Genomic_DNA"/>
</dbReference>
<organism evidence="1 2">
    <name type="scientific">Reticulomyxa filosa</name>
    <dbReference type="NCBI Taxonomy" id="46433"/>
    <lineage>
        <taxon>Eukaryota</taxon>
        <taxon>Sar</taxon>
        <taxon>Rhizaria</taxon>
        <taxon>Retaria</taxon>
        <taxon>Foraminifera</taxon>
        <taxon>Monothalamids</taxon>
        <taxon>Reticulomyxidae</taxon>
        <taxon>Reticulomyxa</taxon>
    </lineage>
</organism>
<comment type="caution">
    <text evidence="1">The sequence shown here is derived from an EMBL/GenBank/DDBJ whole genome shotgun (WGS) entry which is preliminary data.</text>
</comment>
<proteinExistence type="predicted"/>
<keyword evidence="2" id="KW-1185">Reference proteome</keyword>
<dbReference type="SUPFAM" id="SSF56219">
    <property type="entry name" value="DNase I-like"/>
    <property type="match status" value="1"/>
</dbReference>
<evidence type="ECO:0000313" key="2">
    <source>
        <dbReference type="Proteomes" id="UP000023152"/>
    </source>
</evidence>
<sequence>MHDLFSNSYLNKCVIKKHAGTVHPTTVFLFLAKINPNLKITDRDIIFQKAYYKPNMARQGRPCNVMYIFTKNMMLPISQVNQFGSNNNIMTISMKKYHVAIIFNQSGEMLKQFCQYHELEILNAKQEHGQRTYYNNQQKESINSILDYAIINKYWQRRCKAIPNMKVLKVYTCSDHFPIKCTFSLDEPSGNQEIAPTIPKITICTEEETLINVSNNLERHIKDLMQIATMKHLSTDELYDKVLYKTYQVLMQKGAIKQTSGIINMLNVCMEYNASETVIKGLVKRYQERQEDIRRQNISNMLNKLCKIKNDVNDKKFYEIIRMLQQEKHIILHYENGQLVQSKRENCQLLAIHYKKLFTQKEVILGEWE</sequence>